<proteinExistence type="predicted"/>
<sequence>MFLLIVAAVAALANAVPQQATKTVSTNLRPAPPPSNGTVDIVSAKKLDTASVNVSSDYTVTTAVCIPPASSGPGDTDDCDAICNFFAENGNTAVTIPPLEILSATAGTCVFEILNRDTCGNIDAIYSEFVPFCQAMNGQCVANGYDAQIDGEDPPAMMILAGIASPPSYTADTNCNDVHDELRRSSI</sequence>
<keyword evidence="3" id="KW-1185">Reference proteome</keyword>
<evidence type="ECO:0000313" key="3">
    <source>
        <dbReference type="Proteomes" id="UP001221757"/>
    </source>
</evidence>
<evidence type="ECO:0000256" key="1">
    <source>
        <dbReference type="SAM" id="SignalP"/>
    </source>
</evidence>
<gene>
    <name evidence="2" type="ORF">B0H17DRAFT_1218314</name>
</gene>
<protein>
    <submittedName>
        <fullName evidence="2">Uncharacterized protein</fullName>
    </submittedName>
</protein>
<evidence type="ECO:0000313" key="2">
    <source>
        <dbReference type="EMBL" id="KAJ7628118.1"/>
    </source>
</evidence>
<organism evidence="2 3">
    <name type="scientific">Mycena rosella</name>
    <name type="common">Pink bonnet</name>
    <name type="synonym">Agaricus rosellus</name>
    <dbReference type="NCBI Taxonomy" id="1033263"/>
    <lineage>
        <taxon>Eukaryota</taxon>
        <taxon>Fungi</taxon>
        <taxon>Dikarya</taxon>
        <taxon>Basidiomycota</taxon>
        <taxon>Agaricomycotina</taxon>
        <taxon>Agaricomycetes</taxon>
        <taxon>Agaricomycetidae</taxon>
        <taxon>Agaricales</taxon>
        <taxon>Marasmiineae</taxon>
        <taxon>Mycenaceae</taxon>
        <taxon>Mycena</taxon>
    </lineage>
</organism>
<name>A0AAD7BR36_MYCRO</name>
<dbReference type="Proteomes" id="UP001221757">
    <property type="component" value="Unassembled WGS sequence"/>
</dbReference>
<feature type="chain" id="PRO_5042212120" evidence="1">
    <location>
        <begin position="16"/>
        <end position="187"/>
    </location>
</feature>
<dbReference type="EMBL" id="JARKIE010000553">
    <property type="protein sequence ID" value="KAJ7628118.1"/>
    <property type="molecule type" value="Genomic_DNA"/>
</dbReference>
<accession>A0AAD7BR36</accession>
<reference evidence="2" key="1">
    <citation type="submission" date="2023-03" db="EMBL/GenBank/DDBJ databases">
        <title>Massive genome expansion in bonnet fungi (Mycena s.s.) driven by repeated elements and novel gene families across ecological guilds.</title>
        <authorList>
            <consortium name="Lawrence Berkeley National Laboratory"/>
            <person name="Harder C.B."/>
            <person name="Miyauchi S."/>
            <person name="Viragh M."/>
            <person name="Kuo A."/>
            <person name="Thoen E."/>
            <person name="Andreopoulos B."/>
            <person name="Lu D."/>
            <person name="Skrede I."/>
            <person name="Drula E."/>
            <person name="Henrissat B."/>
            <person name="Morin E."/>
            <person name="Kohler A."/>
            <person name="Barry K."/>
            <person name="LaButti K."/>
            <person name="Morin E."/>
            <person name="Salamov A."/>
            <person name="Lipzen A."/>
            <person name="Mereny Z."/>
            <person name="Hegedus B."/>
            <person name="Baldrian P."/>
            <person name="Stursova M."/>
            <person name="Weitz H."/>
            <person name="Taylor A."/>
            <person name="Grigoriev I.V."/>
            <person name="Nagy L.G."/>
            <person name="Martin F."/>
            <person name="Kauserud H."/>
        </authorList>
    </citation>
    <scope>NUCLEOTIDE SEQUENCE</scope>
    <source>
        <strain evidence="2">CBHHK067</strain>
    </source>
</reference>
<keyword evidence="1" id="KW-0732">Signal</keyword>
<dbReference type="AlphaFoldDB" id="A0AAD7BR36"/>
<feature type="signal peptide" evidence="1">
    <location>
        <begin position="1"/>
        <end position="15"/>
    </location>
</feature>
<comment type="caution">
    <text evidence="2">The sequence shown here is derived from an EMBL/GenBank/DDBJ whole genome shotgun (WGS) entry which is preliminary data.</text>
</comment>